<name>A0A9X3EM93_9BACT</name>
<evidence type="ECO:0000259" key="7">
    <source>
        <dbReference type="PROSITE" id="PS50011"/>
    </source>
</evidence>
<evidence type="ECO:0000256" key="3">
    <source>
        <dbReference type="ARBA" id="ARBA00022777"/>
    </source>
</evidence>
<dbReference type="CDD" id="cd14014">
    <property type="entry name" value="STKc_PknB_like"/>
    <property type="match status" value="1"/>
</dbReference>
<dbReference type="SUPFAM" id="SSF56112">
    <property type="entry name" value="Protein kinase-like (PK-like)"/>
    <property type="match status" value="1"/>
</dbReference>
<accession>A0A9X3EM93</accession>
<evidence type="ECO:0000256" key="4">
    <source>
        <dbReference type="ARBA" id="ARBA00022840"/>
    </source>
</evidence>
<keyword evidence="3 8" id="KW-0418">Kinase</keyword>
<feature type="domain" description="Protein kinase" evidence="7">
    <location>
        <begin position="40"/>
        <end position="309"/>
    </location>
</feature>
<gene>
    <name evidence="8" type="ORF">OV079_09285</name>
</gene>
<dbReference type="Gene3D" id="1.10.510.10">
    <property type="entry name" value="Transferase(Phosphotransferase) domain 1"/>
    <property type="match status" value="1"/>
</dbReference>
<dbReference type="InterPro" id="IPR008271">
    <property type="entry name" value="Ser/Thr_kinase_AS"/>
</dbReference>
<evidence type="ECO:0000313" key="9">
    <source>
        <dbReference type="Proteomes" id="UP001150924"/>
    </source>
</evidence>
<sequence>MKFIEEELGEAEHAEAHVTSTMHPPPKSDTRVGILLEGRYRIMERLGKGGMAAVYRAVDRASGMEYAVKFLDRRFTADPDMGRRCQREARTMAEIESRHVPRAFLVGTTPENEIYFVMEFLRGRDLDQVLTREGPLPWRRAASIGLQLCEALAAAHTRNIIHRDVKPSNCFLVEGGDGGDDFVKLIDFGIAKDLDASGEQTGLGLVLGTPGYVAPELLAGESRASPATDVYGLGVTIYKLMTGRLPWLPGSAGDMTYAQMHEPPRPLHDHVRGQVPVTIEAAVMQAFERDPSRRFRSVEEVTAALRLALEEPRAVPPSGSAAREATVVQASTTGASWRREAAIAAATAAALFGGAWSLAPEGKPGRGGSGRVPLVDVRPTPTHQLLVREATAHAEPARMAAASAPKASTAPVEPAPAPVEVARVEAPVDAATPPVTAPASAPEAAPVATPPPPTSQSARPFSASKVEAELERRLTDLRVCAKPGADRLRFTLLVAPEGAVADVQATPASFRECIAAQLDGAKFPASDGGGELTYSFRAKDAPKPAGKSTTKKTQPAADAADDLLPVGGK</sequence>
<feature type="region of interest" description="Disordered" evidence="6">
    <location>
        <begin position="394"/>
        <end position="415"/>
    </location>
</feature>
<dbReference type="Pfam" id="PF00069">
    <property type="entry name" value="Pkinase"/>
    <property type="match status" value="1"/>
</dbReference>
<evidence type="ECO:0000256" key="5">
    <source>
        <dbReference type="PROSITE-ProRule" id="PRU10141"/>
    </source>
</evidence>
<dbReference type="SMART" id="SM00220">
    <property type="entry name" value="S_TKc"/>
    <property type="match status" value="1"/>
</dbReference>
<evidence type="ECO:0000256" key="6">
    <source>
        <dbReference type="SAM" id="MobiDB-lite"/>
    </source>
</evidence>
<dbReference type="AlphaFoldDB" id="A0A9X3EM93"/>
<feature type="region of interest" description="Disordered" evidence="6">
    <location>
        <begin position="432"/>
        <end position="463"/>
    </location>
</feature>
<keyword evidence="9" id="KW-1185">Reference proteome</keyword>
<keyword evidence="1" id="KW-0808">Transferase</keyword>
<dbReference type="InterPro" id="IPR017441">
    <property type="entry name" value="Protein_kinase_ATP_BS"/>
</dbReference>
<reference evidence="8" key="1">
    <citation type="submission" date="2022-11" db="EMBL/GenBank/DDBJ databases">
        <title>Minimal conservation of predation-associated metabolite biosynthetic gene clusters underscores biosynthetic potential of Myxococcota including descriptions for ten novel species: Archangium lansinium sp. nov., Myxococcus landrumus sp. nov., Nannocystis bai.</title>
        <authorList>
            <person name="Ahearne A."/>
            <person name="Stevens C."/>
            <person name="Phillips K."/>
        </authorList>
    </citation>
    <scope>NUCLEOTIDE SEQUENCE</scope>
    <source>
        <strain evidence="8">Na p29</strain>
    </source>
</reference>
<organism evidence="8 9">
    <name type="scientific">Nannocystis pusilla</name>
    <dbReference type="NCBI Taxonomy" id="889268"/>
    <lineage>
        <taxon>Bacteria</taxon>
        <taxon>Pseudomonadati</taxon>
        <taxon>Myxococcota</taxon>
        <taxon>Polyangia</taxon>
        <taxon>Nannocystales</taxon>
        <taxon>Nannocystaceae</taxon>
        <taxon>Nannocystis</taxon>
    </lineage>
</organism>
<dbReference type="Proteomes" id="UP001150924">
    <property type="component" value="Unassembled WGS sequence"/>
</dbReference>
<feature type="region of interest" description="Disordered" evidence="6">
    <location>
        <begin position="534"/>
        <end position="569"/>
    </location>
</feature>
<protein>
    <submittedName>
        <fullName evidence="8">Protein kinase</fullName>
    </submittedName>
</protein>
<dbReference type="GO" id="GO:0005524">
    <property type="term" value="F:ATP binding"/>
    <property type="evidence" value="ECO:0007669"/>
    <property type="project" value="UniProtKB-UniRule"/>
</dbReference>
<dbReference type="InterPro" id="IPR000719">
    <property type="entry name" value="Prot_kinase_dom"/>
</dbReference>
<dbReference type="RefSeq" id="WP_267767555.1">
    <property type="nucleotide sequence ID" value="NZ_JAPNKE010000002.1"/>
</dbReference>
<comment type="caution">
    <text evidence="8">The sequence shown here is derived from an EMBL/GenBank/DDBJ whole genome shotgun (WGS) entry which is preliminary data.</text>
</comment>
<evidence type="ECO:0000256" key="1">
    <source>
        <dbReference type="ARBA" id="ARBA00022679"/>
    </source>
</evidence>
<dbReference type="PANTHER" id="PTHR43289:SF6">
    <property type="entry name" value="SERINE_THREONINE-PROTEIN KINASE NEKL-3"/>
    <property type="match status" value="1"/>
</dbReference>
<keyword evidence="4 5" id="KW-0067">ATP-binding</keyword>
<dbReference type="PROSITE" id="PS00107">
    <property type="entry name" value="PROTEIN_KINASE_ATP"/>
    <property type="match status" value="1"/>
</dbReference>
<dbReference type="EMBL" id="JAPNKE010000002">
    <property type="protein sequence ID" value="MCY1005754.1"/>
    <property type="molecule type" value="Genomic_DNA"/>
</dbReference>
<dbReference type="PANTHER" id="PTHR43289">
    <property type="entry name" value="MITOGEN-ACTIVATED PROTEIN KINASE KINASE KINASE 20-RELATED"/>
    <property type="match status" value="1"/>
</dbReference>
<dbReference type="PROSITE" id="PS50011">
    <property type="entry name" value="PROTEIN_KINASE_DOM"/>
    <property type="match status" value="1"/>
</dbReference>
<feature type="compositionally biased region" description="Low complexity" evidence="6">
    <location>
        <begin position="432"/>
        <end position="447"/>
    </location>
</feature>
<evidence type="ECO:0000313" key="8">
    <source>
        <dbReference type="EMBL" id="MCY1005754.1"/>
    </source>
</evidence>
<dbReference type="GO" id="GO:0004674">
    <property type="term" value="F:protein serine/threonine kinase activity"/>
    <property type="evidence" value="ECO:0007669"/>
    <property type="project" value="TreeGrafter"/>
</dbReference>
<dbReference type="PROSITE" id="PS00108">
    <property type="entry name" value="PROTEIN_KINASE_ST"/>
    <property type="match status" value="1"/>
</dbReference>
<evidence type="ECO:0000256" key="2">
    <source>
        <dbReference type="ARBA" id="ARBA00022741"/>
    </source>
</evidence>
<feature type="compositionally biased region" description="Low complexity" evidence="6">
    <location>
        <begin position="397"/>
        <end position="415"/>
    </location>
</feature>
<feature type="binding site" evidence="5">
    <location>
        <position position="69"/>
    </location>
    <ligand>
        <name>ATP</name>
        <dbReference type="ChEBI" id="CHEBI:30616"/>
    </ligand>
</feature>
<dbReference type="Gene3D" id="3.30.200.20">
    <property type="entry name" value="Phosphorylase Kinase, domain 1"/>
    <property type="match status" value="1"/>
</dbReference>
<keyword evidence="2 5" id="KW-0547">Nucleotide-binding</keyword>
<proteinExistence type="predicted"/>
<dbReference type="InterPro" id="IPR011009">
    <property type="entry name" value="Kinase-like_dom_sf"/>
</dbReference>